<dbReference type="AlphaFoldDB" id="A0ABD0SIZ9"/>
<organism evidence="2 5">
    <name type="scientific">Loxostege sticticalis</name>
    <name type="common">Beet webworm moth</name>
    <dbReference type="NCBI Taxonomy" id="481309"/>
    <lineage>
        <taxon>Eukaryota</taxon>
        <taxon>Metazoa</taxon>
        <taxon>Ecdysozoa</taxon>
        <taxon>Arthropoda</taxon>
        <taxon>Hexapoda</taxon>
        <taxon>Insecta</taxon>
        <taxon>Pterygota</taxon>
        <taxon>Neoptera</taxon>
        <taxon>Endopterygota</taxon>
        <taxon>Lepidoptera</taxon>
        <taxon>Glossata</taxon>
        <taxon>Ditrysia</taxon>
        <taxon>Pyraloidea</taxon>
        <taxon>Crambidae</taxon>
        <taxon>Pyraustinae</taxon>
        <taxon>Loxostege</taxon>
    </lineage>
</organism>
<evidence type="ECO:0000256" key="1">
    <source>
        <dbReference type="SAM" id="Phobius"/>
    </source>
</evidence>
<protein>
    <submittedName>
        <fullName evidence="2">Uncharacterized protein</fullName>
    </submittedName>
</protein>
<feature type="transmembrane region" description="Helical" evidence="1">
    <location>
        <begin position="106"/>
        <end position="126"/>
    </location>
</feature>
<feature type="transmembrane region" description="Helical" evidence="1">
    <location>
        <begin position="7"/>
        <end position="25"/>
    </location>
</feature>
<evidence type="ECO:0000313" key="3">
    <source>
        <dbReference type="EMBL" id="KAL0869014.1"/>
    </source>
</evidence>
<comment type="caution">
    <text evidence="2">The sequence shown here is derived from an EMBL/GenBank/DDBJ whole genome shotgun (WGS) entry which is preliminary data.</text>
</comment>
<keyword evidence="1" id="KW-0472">Membrane</keyword>
<dbReference type="Proteomes" id="UP001549920">
    <property type="component" value="Unassembled WGS sequence"/>
</dbReference>
<keyword evidence="4" id="KW-1185">Reference proteome</keyword>
<evidence type="ECO:0000313" key="4">
    <source>
        <dbReference type="Proteomes" id="UP001549920"/>
    </source>
</evidence>
<gene>
    <name evidence="3" type="ORF">ABMA27_007334</name>
    <name evidence="2" type="ORF">ABMA28_007628</name>
</gene>
<name>A0ABD0SIZ9_LOXSC</name>
<sequence length="156" mass="17832">MIIYHKILYFITVVLIIRGIYAIRFERTIEAVGYPYYKIIFSLGTCKGKVLFTDNKIWGSVRLNRIFDIYYKSVDGHSISRVEIKLVVNNTDCITNSDTGVGRHDFSAVLVLPTNVGIIFYSLTIYSCSITRESKRSEETLDGVLEDVEPELLMCN</sequence>
<keyword evidence="1" id="KW-1133">Transmembrane helix</keyword>
<reference evidence="4 5" key="1">
    <citation type="submission" date="2024-06" db="EMBL/GenBank/DDBJ databases">
        <title>A chromosome-level genome assembly of beet webworm, Loxostege sticticalis.</title>
        <authorList>
            <person name="Zhang Y."/>
        </authorList>
    </citation>
    <scope>NUCLEOTIDE SEQUENCE [LARGE SCALE GENOMIC DNA]</scope>
    <source>
        <strain evidence="3">AQ026</strain>
        <strain evidence="2">AQ028</strain>
        <tissue evidence="2">Male pupae</tissue>
        <tissue evidence="3">Whole body</tissue>
    </source>
</reference>
<accession>A0ABD0SIZ9</accession>
<dbReference type="EMBL" id="JBEDNZ010000020">
    <property type="protein sequence ID" value="KAL0819531.1"/>
    <property type="molecule type" value="Genomic_DNA"/>
</dbReference>
<proteinExistence type="predicted"/>
<dbReference type="Proteomes" id="UP001549921">
    <property type="component" value="Unassembled WGS sequence"/>
</dbReference>
<dbReference type="EMBL" id="JBEUOH010000020">
    <property type="protein sequence ID" value="KAL0869014.1"/>
    <property type="molecule type" value="Genomic_DNA"/>
</dbReference>
<keyword evidence="1" id="KW-0812">Transmembrane</keyword>
<evidence type="ECO:0000313" key="5">
    <source>
        <dbReference type="Proteomes" id="UP001549921"/>
    </source>
</evidence>
<evidence type="ECO:0000313" key="2">
    <source>
        <dbReference type="EMBL" id="KAL0819531.1"/>
    </source>
</evidence>